<comment type="caution">
    <text evidence="2">The sequence shown here is derived from an EMBL/GenBank/DDBJ whole genome shotgun (WGS) entry which is preliminary data.</text>
</comment>
<dbReference type="PROSITE" id="PS50943">
    <property type="entry name" value="HTH_CROC1"/>
    <property type="match status" value="1"/>
</dbReference>
<evidence type="ECO:0000259" key="1">
    <source>
        <dbReference type="PROSITE" id="PS50943"/>
    </source>
</evidence>
<protein>
    <submittedName>
        <fullName evidence="2">Helix-turn-helix domain-containing protein</fullName>
    </submittedName>
</protein>
<reference evidence="3" key="1">
    <citation type="journal article" date="2019" name="Int. J. Syst. Evol. Microbiol.">
        <title>The Global Catalogue of Microorganisms (GCM) 10K type strain sequencing project: providing services to taxonomists for standard genome sequencing and annotation.</title>
        <authorList>
            <consortium name="The Broad Institute Genomics Platform"/>
            <consortium name="The Broad Institute Genome Sequencing Center for Infectious Disease"/>
            <person name="Wu L."/>
            <person name="Ma J."/>
        </authorList>
    </citation>
    <scope>NUCLEOTIDE SEQUENCE [LARGE SCALE GENOMIC DNA]</scope>
    <source>
        <strain evidence="3">CCUG 56401</strain>
    </source>
</reference>
<organism evidence="2 3">
    <name type="scientific">Saccharopolyspora rosea</name>
    <dbReference type="NCBI Taxonomy" id="524884"/>
    <lineage>
        <taxon>Bacteria</taxon>
        <taxon>Bacillati</taxon>
        <taxon>Actinomycetota</taxon>
        <taxon>Actinomycetes</taxon>
        <taxon>Pseudonocardiales</taxon>
        <taxon>Pseudonocardiaceae</taxon>
        <taxon>Saccharopolyspora</taxon>
    </lineage>
</organism>
<dbReference type="InterPro" id="IPR010982">
    <property type="entry name" value="Lambda_DNA-bd_dom_sf"/>
</dbReference>
<evidence type="ECO:0000313" key="2">
    <source>
        <dbReference type="EMBL" id="MFD0919028.1"/>
    </source>
</evidence>
<dbReference type="SUPFAM" id="SSF47413">
    <property type="entry name" value="lambda repressor-like DNA-binding domains"/>
    <property type="match status" value="1"/>
</dbReference>
<gene>
    <name evidence="2" type="ORF">ACFQ16_04650</name>
</gene>
<feature type="domain" description="HTH cro/C1-type" evidence="1">
    <location>
        <begin position="14"/>
        <end position="68"/>
    </location>
</feature>
<dbReference type="Pfam" id="PF13560">
    <property type="entry name" value="HTH_31"/>
    <property type="match status" value="1"/>
</dbReference>
<sequence>MPDTPRARALGKELRAAREAAGLTMRELGDALGWSEAKVSRLETAKRALKPDAVEAILSVLRVSRQQRD</sequence>
<dbReference type="EMBL" id="JBHTIW010000002">
    <property type="protein sequence ID" value="MFD0919028.1"/>
    <property type="molecule type" value="Genomic_DNA"/>
</dbReference>
<dbReference type="Gene3D" id="1.10.260.40">
    <property type="entry name" value="lambda repressor-like DNA-binding domains"/>
    <property type="match status" value="1"/>
</dbReference>
<accession>A0ABW3FMK7</accession>
<dbReference type="InterPro" id="IPR001387">
    <property type="entry name" value="Cro/C1-type_HTH"/>
</dbReference>
<keyword evidence="3" id="KW-1185">Reference proteome</keyword>
<proteinExistence type="predicted"/>
<dbReference type="CDD" id="cd00093">
    <property type="entry name" value="HTH_XRE"/>
    <property type="match status" value="1"/>
</dbReference>
<name>A0ABW3FMK7_9PSEU</name>
<dbReference type="Proteomes" id="UP001597018">
    <property type="component" value="Unassembled WGS sequence"/>
</dbReference>
<dbReference type="RefSeq" id="WP_380756676.1">
    <property type="nucleotide sequence ID" value="NZ_BAABLT010000033.1"/>
</dbReference>
<dbReference type="SMART" id="SM00530">
    <property type="entry name" value="HTH_XRE"/>
    <property type="match status" value="1"/>
</dbReference>
<evidence type="ECO:0000313" key="3">
    <source>
        <dbReference type="Proteomes" id="UP001597018"/>
    </source>
</evidence>